<feature type="domain" description="AHC1-like C2H2 zinc-finger" evidence="2">
    <location>
        <begin position="163"/>
        <end position="241"/>
    </location>
</feature>
<proteinExistence type="predicted"/>
<dbReference type="OrthoDB" id="5355528at2759"/>
<dbReference type="HOGENOM" id="CLU_050071_0_0_1"/>
<dbReference type="EMBL" id="CH408157">
    <property type="protein sequence ID" value="EDK38868.2"/>
    <property type="molecule type" value="Genomic_DNA"/>
</dbReference>
<gene>
    <name evidence="3" type="ORF">PGUG_02966</name>
</gene>
<evidence type="ECO:0000256" key="1">
    <source>
        <dbReference type="SAM" id="MobiDB-lite"/>
    </source>
</evidence>
<name>A5DI65_PICGU</name>
<dbReference type="VEuPathDB" id="FungiDB:PGUG_02966"/>
<feature type="region of interest" description="Disordered" evidence="1">
    <location>
        <begin position="309"/>
        <end position="357"/>
    </location>
</feature>
<dbReference type="GeneID" id="5127219"/>
<dbReference type="Pfam" id="PF25909">
    <property type="entry name" value="zf-C2H2_AHC1"/>
    <property type="match status" value="1"/>
</dbReference>
<dbReference type="STRING" id="294746.A5DI65"/>
<dbReference type="eggNOG" id="ENOG502S5YH">
    <property type="taxonomic scope" value="Eukaryota"/>
</dbReference>
<feature type="compositionally biased region" description="Low complexity" evidence="1">
    <location>
        <begin position="137"/>
        <end position="147"/>
    </location>
</feature>
<feature type="region of interest" description="Disordered" evidence="1">
    <location>
        <begin position="1"/>
        <end position="20"/>
    </location>
</feature>
<feature type="compositionally biased region" description="Acidic residues" evidence="1">
    <location>
        <begin position="316"/>
        <end position="327"/>
    </location>
</feature>
<dbReference type="KEGG" id="pgu:PGUG_02966"/>
<sequence>MTTPPTVHEPGDSDGHEKTLESAQAEALGKLQRIPVSQLKGIMSRQLELEVQLKHKELQMAEDEIGKCEAQMIALRNFLEVRPDVNLENEPSGFTTKYHDLLSKSFAVKYSDVEREEATNNSRSPSLVGATDPVTPEPTYRTRSTTSSLRPSAAYRYHTIGCLYRRTDGVIVKLTCPDCRRSNFSSAQGFLNHSRIAHSKEYTSQDAASLKCGEILPDGEQDEEGLASLQSLRNKGLDPNVHLNVNEVFFSDVRAHLPVEKSISPLEKTEAPQAVPAPSQLMKKLISNGVTKDKAEFDALVANAREEVGSAHLFQDEEEGEELVTEENESKKRRKSRSSSVAPPLKIKLRMKVEDKK</sequence>
<evidence type="ECO:0000259" key="2">
    <source>
        <dbReference type="Pfam" id="PF25909"/>
    </source>
</evidence>
<dbReference type="RefSeq" id="XP_001485237.2">
    <property type="nucleotide sequence ID" value="XM_001485187.1"/>
</dbReference>
<dbReference type="InParanoid" id="A5DI65"/>
<keyword evidence="4" id="KW-1185">Reference proteome</keyword>
<feature type="region of interest" description="Disordered" evidence="1">
    <location>
        <begin position="116"/>
        <end position="147"/>
    </location>
</feature>
<feature type="compositionally biased region" description="Basic and acidic residues" evidence="1">
    <location>
        <begin position="9"/>
        <end position="20"/>
    </location>
</feature>
<organism evidence="3 4">
    <name type="scientific">Meyerozyma guilliermondii (strain ATCC 6260 / CBS 566 / DSM 6381 / JCM 1539 / NBRC 10279 / NRRL Y-324)</name>
    <name type="common">Yeast</name>
    <name type="synonym">Candida guilliermondii</name>
    <dbReference type="NCBI Taxonomy" id="294746"/>
    <lineage>
        <taxon>Eukaryota</taxon>
        <taxon>Fungi</taxon>
        <taxon>Dikarya</taxon>
        <taxon>Ascomycota</taxon>
        <taxon>Saccharomycotina</taxon>
        <taxon>Pichiomycetes</taxon>
        <taxon>Debaryomycetaceae</taxon>
        <taxon>Meyerozyma</taxon>
    </lineage>
</organism>
<evidence type="ECO:0000313" key="3">
    <source>
        <dbReference type="EMBL" id="EDK38868.2"/>
    </source>
</evidence>
<dbReference type="InterPro" id="IPR058706">
    <property type="entry name" value="zf-C2H2_AHC1-like"/>
</dbReference>
<dbReference type="Proteomes" id="UP000001997">
    <property type="component" value="Unassembled WGS sequence"/>
</dbReference>
<dbReference type="AlphaFoldDB" id="A5DI65"/>
<evidence type="ECO:0000313" key="4">
    <source>
        <dbReference type="Proteomes" id="UP000001997"/>
    </source>
</evidence>
<accession>A5DI65</accession>
<protein>
    <recommendedName>
        <fullName evidence="2">AHC1-like C2H2 zinc-finger domain-containing protein</fullName>
    </recommendedName>
</protein>
<reference evidence="3 4" key="1">
    <citation type="journal article" date="2009" name="Nature">
        <title>Evolution of pathogenicity and sexual reproduction in eight Candida genomes.</title>
        <authorList>
            <person name="Butler G."/>
            <person name="Rasmussen M.D."/>
            <person name="Lin M.F."/>
            <person name="Santos M.A."/>
            <person name="Sakthikumar S."/>
            <person name="Munro C.A."/>
            <person name="Rheinbay E."/>
            <person name="Grabherr M."/>
            <person name="Forche A."/>
            <person name="Reedy J.L."/>
            <person name="Agrafioti I."/>
            <person name="Arnaud M.B."/>
            <person name="Bates S."/>
            <person name="Brown A.J."/>
            <person name="Brunke S."/>
            <person name="Costanzo M.C."/>
            <person name="Fitzpatrick D.A."/>
            <person name="de Groot P.W."/>
            <person name="Harris D."/>
            <person name="Hoyer L.L."/>
            <person name="Hube B."/>
            <person name="Klis F.M."/>
            <person name="Kodira C."/>
            <person name="Lennard N."/>
            <person name="Logue M.E."/>
            <person name="Martin R."/>
            <person name="Neiman A.M."/>
            <person name="Nikolaou E."/>
            <person name="Quail M.A."/>
            <person name="Quinn J."/>
            <person name="Santos M.C."/>
            <person name="Schmitzberger F.F."/>
            <person name="Sherlock G."/>
            <person name="Shah P."/>
            <person name="Silverstein K.A."/>
            <person name="Skrzypek M.S."/>
            <person name="Soll D."/>
            <person name="Staggs R."/>
            <person name="Stansfield I."/>
            <person name="Stumpf M.P."/>
            <person name="Sudbery P.E."/>
            <person name="Srikantha T."/>
            <person name="Zeng Q."/>
            <person name="Berman J."/>
            <person name="Berriman M."/>
            <person name="Heitman J."/>
            <person name="Gow N.A."/>
            <person name="Lorenz M.C."/>
            <person name="Birren B.W."/>
            <person name="Kellis M."/>
            <person name="Cuomo C.A."/>
        </authorList>
    </citation>
    <scope>NUCLEOTIDE SEQUENCE [LARGE SCALE GENOMIC DNA]</scope>
    <source>
        <strain evidence="4">ATCC 6260 / CBS 566 / DSM 6381 / JCM 1539 / NBRC 10279 / NRRL Y-324</strain>
    </source>
</reference>
<dbReference type="OMA" id="GKCEAQM"/>